<evidence type="ECO:0000313" key="9">
    <source>
        <dbReference type="EMBL" id="SDG44192.1"/>
    </source>
</evidence>
<evidence type="ECO:0000256" key="4">
    <source>
        <dbReference type="ARBA" id="ARBA00023159"/>
    </source>
</evidence>
<keyword evidence="1" id="KW-0808">Transferase</keyword>
<dbReference type="PROSITE" id="PS51372">
    <property type="entry name" value="PRD_2"/>
    <property type="match status" value="2"/>
</dbReference>
<dbReference type="STRING" id="120956.SAMN05421791_1096"/>
<dbReference type="PROSITE" id="PS51094">
    <property type="entry name" value="PTS_EIIA_TYPE_2"/>
    <property type="match status" value="1"/>
</dbReference>
<dbReference type="Gene3D" id="3.40.50.2300">
    <property type="match status" value="1"/>
</dbReference>
<dbReference type="Pfam" id="PF05043">
    <property type="entry name" value="Mga"/>
    <property type="match status" value="1"/>
</dbReference>
<dbReference type="RefSeq" id="WP_090290252.1">
    <property type="nucleotide sequence ID" value="NZ_FNCK01000009.1"/>
</dbReference>
<dbReference type="SUPFAM" id="SSF52794">
    <property type="entry name" value="PTS system IIB component-like"/>
    <property type="match status" value="1"/>
</dbReference>
<organism evidence="9 10">
    <name type="scientific">Facklamia miroungae</name>
    <dbReference type="NCBI Taxonomy" id="120956"/>
    <lineage>
        <taxon>Bacteria</taxon>
        <taxon>Bacillati</taxon>
        <taxon>Bacillota</taxon>
        <taxon>Bacilli</taxon>
        <taxon>Lactobacillales</taxon>
        <taxon>Aerococcaceae</taxon>
        <taxon>Facklamia</taxon>
    </lineage>
</organism>
<proteinExistence type="predicted"/>
<feature type="domain" description="PRD" evidence="8">
    <location>
        <begin position="296"/>
        <end position="403"/>
    </location>
</feature>
<feature type="domain" description="PTS EIIB type-2" evidence="7">
    <location>
        <begin position="407"/>
        <end position="497"/>
    </location>
</feature>
<feature type="domain" description="PTS EIIA type-2" evidence="6">
    <location>
        <begin position="505"/>
        <end position="646"/>
    </location>
</feature>
<evidence type="ECO:0000259" key="7">
    <source>
        <dbReference type="PROSITE" id="PS51099"/>
    </source>
</evidence>
<evidence type="ECO:0000259" key="6">
    <source>
        <dbReference type="PROSITE" id="PS51094"/>
    </source>
</evidence>
<dbReference type="EMBL" id="FNCK01000009">
    <property type="protein sequence ID" value="SDG44192.1"/>
    <property type="molecule type" value="Genomic_DNA"/>
</dbReference>
<keyword evidence="10" id="KW-1185">Reference proteome</keyword>
<dbReference type="InterPro" id="IPR016152">
    <property type="entry name" value="PTrfase/Anion_transptr"/>
</dbReference>
<dbReference type="InterPro" id="IPR007737">
    <property type="entry name" value="Mga_HTH"/>
</dbReference>
<dbReference type="Gene3D" id="1.10.1790.10">
    <property type="entry name" value="PRD domain"/>
    <property type="match status" value="2"/>
</dbReference>
<sequence>MRERQKLLLRDLLQTTVPLNTQEMAEKFACSERTIRNDLKVLEKWLRANSQAEVVLKRQPGVGTYLEADQAVKERLLGIFEDYQTEFEWQSENRQNKILFQLLMNQQVVTIDELSEQLYESKNTIRHDLKTMQRAIQPQQLDLSIEPRIGIQITGDERNKRKVLAQLVKKYTKNQDKEVYLAEFFQKSDLPKIKESIASVDAALLDQEASNTLNNIIIHLLFMVERIKKHATLELTATEKKLIAGTEAYAKSEQIAAELSNKLSIAFPKDEIGYLALHIASLQMNQYSGAKDSRNKIIQPVEKIIDLLIKNVSEILAVDLSKDLYLRKNLRLHLEAAIVRVISNFHIQNPLLKEIKYTYAYLFLIIQFILEDYAETNDIIFPEEEIAYLTIHFKAALERLNEHKQEYQTIITCDYGIGVSSLLKAKINRSFPDLKIVALLSEEELKDYPLKEAIDLVISTKEIKDLNLPQVVVSPMMETKDMKKLQSFVQQKETKQQTALFDLHDYTNTFLIEPQLEVSTKEACLSFMCEQMEKKGYISPHYKNSVFDREESSSTLIAPLVAIPHGNVKHVLKSGIFIVTLKEPLEWGKGKAQLILLLALHKKDLGLVQTKGIFTVLHELTEQPKRLTQLLEKKTQLEIMKALSTTKESL</sequence>
<evidence type="ECO:0000313" key="10">
    <source>
        <dbReference type="Proteomes" id="UP000199708"/>
    </source>
</evidence>
<dbReference type="OrthoDB" id="2138387at2"/>
<evidence type="ECO:0000256" key="3">
    <source>
        <dbReference type="ARBA" id="ARBA00023015"/>
    </source>
</evidence>
<keyword evidence="3" id="KW-0805">Transcription regulation</keyword>
<dbReference type="Gene3D" id="1.10.10.10">
    <property type="entry name" value="Winged helix-like DNA-binding domain superfamily/Winged helix DNA-binding domain"/>
    <property type="match status" value="2"/>
</dbReference>
<dbReference type="Proteomes" id="UP000199708">
    <property type="component" value="Unassembled WGS sequence"/>
</dbReference>
<dbReference type="GO" id="GO:0009401">
    <property type="term" value="P:phosphoenolpyruvate-dependent sugar phosphotransferase system"/>
    <property type="evidence" value="ECO:0007669"/>
    <property type="project" value="InterPro"/>
</dbReference>
<reference evidence="9 10" key="1">
    <citation type="submission" date="2016-10" db="EMBL/GenBank/DDBJ databases">
        <authorList>
            <person name="de Groot N.N."/>
        </authorList>
    </citation>
    <scope>NUCLEOTIDE SEQUENCE [LARGE SCALE GENOMIC DNA]</scope>
    <source>
        <strain evidence="9 10">ATCC BAA-466</strain>
    </source>
</reference>
<dbReference type="PROSITE" id="PS51099">
    <property type="entry name" value="PTS_EIIB_TYPE_2"/>
    <property type="match status" value="1"/>
</dbReference>
<evidence type="ECO:0000256" key="1">
    <source>
        <dbReference type="ARBA" id="ARBA00022679"/>
    </source>
</evidence>
<dbReference type="SUPFAM" id="SSF55804">
    <property type="entry name" value="Phoshotransferase/anion transport protein"/>
    <property type="match status" value="1"/>
</dbReference>
<dbReference type="InterPro" id="IPR050661">
    <property type="entry name" value="BglG_antiterminators"/>
</dbReference>
<gene>
    <name evidence="9" type="ORF">SAMN05421791_1096</name>
</gene>
<dbReference type="Pfam" id="PF00874">
    <property type="entry name" value="PRD"/>
    <property type="match status" value="2"/>
</dbReference>
<dbReference type="InterPro" id="IPR036390">
    <property type="entry name" value="WH_DNA-bd_sf"/>
</dbReference>
<dbReference type="SUPFAM" id="SSF63520">
    <property type="entry name" value="PTS-regulatory domain, PRD"/>
    <property type="match status" value="2"/>
</dbReference>
<dbReference type="PANTHER" id="PTHR30185">
    <property type="entry name" value="CRYPTIC BETA-GLUCOSIDE BGL OPERON ANTITERMINATOR"/>
    <property type="match status" value="1"/>
</dbReference>
<dbReference type="InterPro" id="IPR002178">
    <property type="entry name" value="PTS_EIIA_type-2_dom"/>
</dbReference>
<protein>
    <submittedName>
        <fullName evidence="9">Activator of the mannose operon, transcriptional antiterminator</fullName>
    </submittedName>
</protein>
<dbReference type="CDD" id="cd05568">
    <property type="entry name" value="PTS_IIB_bgl_like"/>
    <property type="match status" value="1"/>
</dbReference>
<dbReference type="AlphaFoldDB" id="A0A1G7U9A8"/>
<dbReference type="GO" id="GO:0008982">
    <property type="term" value="F:protein-N(PI)-phosphohistidine-sugar phosphotransferase activity"/>
    <property type="evidence" value="ECO:0007669"/>
    <property type="project" value="InterPro"/>
</dbReference>
<dbReference type="InterPro" id="IPR036634">
    <property type="entry name" value="PRD_sf"/>
</dbReference>
<dbReference type="Pfam" id="PF08279">
    <property type="entry name" value="HTH_11"/>
    <property type="match status" value="1"/>
</dbReference>
<dbReference type="InterPro" id="IPR036388">
    <property type="entry name" value="WH-like_DNA-bd_sf"/>
</dbReference>
<evidence type="ECO:0000256" key="5">
    <source>
        <dbReference type="ARBA" id="ARBA00023163"/>
    </source>
</evidence>
<keyword evidence="4" id="KW-0010">Activator</keyword>
<name>A0A1G7U9A8_9LACT</name>
<keyword evidence="2" id="KW-0677">Repeat</keyword>
<feature type="domain" description="PRD" evidence="8">
    <location>
        <begin position="184"/>
        <end position="289"/>
    </location>
</feature>
<accession>A0A1G7U9A8</accession>
<keyword evidence="5" id="KW-0804">Transcription</keyword>
<dbReference type="SUPFAM" id="SSF46785">
    <property type="entry name" value="Winged helix' DNA-binding domain"/>
    <property type="match status" value="2"/>
</dbReference>
<dbReference type="PROSITE" id="PS00372">
    <property type="entry name" value="PTS_EIIA_TYPE_2_HIS"/>
    <property type="match status" value="1"/>
</dbReference>
<dbReference type="Gene3D" id="3.40.930.10">
    <property type="entry name" value="Mannitol-specific EII, Chain A"/>
    <property type="match status" value="1"/>
</dbReference>
<evidence type="ECO:0000256" key="2">
    <source>
        <dbReference type="ARBA" id="ARBA00022737"/>
    </source>
</evidence>
<dbReference type="InterPro" id="IPR011608">
    <property type="entry name" value="PRD"/>
</dbReference>
<dbReference type="PANTHER" id="PTHR30185:SF12">
    <property type="entry name" value="TRANSCRIPTIONAL REGULATOR MANR"/>
    <property type="match status" value="1"/>
</dbReference>
<evidence type="ECO:0000259" key="8">
    <source>
        <dbReference type="PROSITE" id="PS51372"/>
    </source>
</evidence>
<dbReference type="CDD" id="cd00211">
    <property type="entry name" value="PTS_IIA_fru"/>
    <property type="match status" value="1"/>
</dbReference>
<dbReference type="GO" id="GO:0006355">
    <property type="term" value="P:regulation of DNA-templated transcription"/>
    <property type="evidence" value="ECO:0007669"/>
    <property type="project" value="InterPro"/>
</dbReference>
<dbReference type="InterPro" id="IPR036095">
    <property type="entry name" value="PTS_EIIB-like_sf"/>
</dbReference>
<dbReference type="InterPro" id="IPR013011">
    <property type="entry name" value="PTS_EIIB_2"/>
</dbReference>
<dbReference type="InterPro" id="IPR013196">
    <property type="entry name" value="HTH_11"/>
</dbReference>
<dbReference type="Pfam" id="PF00359">
    <property type="entry name" value="PTS_EIIA_2"/>
    <property type="match status" value="1"/>
</dbReference>